<dbReference type="Proteomes" id="UP000425916">
    <property type="component" value="Chromosome"/>
</dbReference>
<evidence type="ECO:0008006" key="3">
    <source>
        <dbReference type="Google" id="ProtNLM"/>
    </source>
</evidence>
<dbReference type="AlphaFoldDB" id="A0A6I5ZP95"/>
<dbReference type="InterPro" id="IPR012675">
    <property type="entry name" value="Beta-grasp_dom_sf"/>
</dbReference>
<organism evidence="1 2">
    <name type="scientific">Neomoorella glycerini</name>
    <dbReference type="NCBI Taxonomy" id="55779"/>
    <lineage>
        <taxon>Bacteria</taxon>
        <taxon>Bacillati</taxon>
        <taxon>Bacillota</taxon>
        <taxon>Clostridia</taxon>
        <taxon>Neomoorellales</taxon>
        <taxon>Neomoorellaceae</taxon>
        <taxon>Neomoorella</taxon>
    </lineage>
</organism>
<gene>
    <name evidence="1" type="ORF">MGLY_07110</name>
</gene>
<keyword evidence="2" id="KW-1185">Reference proteome</keyword>
<sequence length="70" mass="7500">MKVYFQPETGPVRELLLPDRPGVSLHALLIEAGLEVPPYYAVLVNGSLRSVQAVVDPDATVEIFPPLSGG</sequence>
<dbReference type="SUPFAM" id="SSF54285">
    <property type="entry name" value="MoaD/ThiS"/>
    <property type="match status" value="1"/>
</dbReference>
<dbReference type="InterPro" id="IPR016155">
    <property type="entry name" value="Mopterin_synth/thiamin_S_b"/>
</dbReference>
<evidence type="ECO:0000313" key="1">
    <source>
        <dbReference type="EMBL" id="QGP91379.1"/>
    </source>
</evidence>
<name>A0A6I5ZP95_9FIRM</name>
<protein>
    <recommendedName>
        <fullName evidence="3">MoaD/ThiS family protein</fullName>
    </recommendedName>
</protein>
<evidence type="ECO:0000313" key="2">
    <source>
        <dbReference type="Proteomes" id="UP000425916"/>
    </source>
</evidence>
<dbReference type="EMBL" id="CP046244">
    <property type="protein sequence ID" value="QGP91379.1"/>
    <property type="molecule type" value="Genomic_DNA"/>
</dbReference>
<reference evidence="1 2" key="1">
    <citation type="submission" date="2019-11" db="EMBL/GenBank/DDBJ databases">
        <title>Genome sequence of Moorella glycerini DSM11254.</title>
        <authorList>
            <person name="Poehlein A."/>
            <person name="Boeer T."/>
            <person name="Daniel R."/>
        </authorList>
    </citation>
    <scope>NUCLEOTIDE SEQUENCE [LARGE SCALE GENOMIC DNA]</scope>
    <source>
        <strain evidence="1 2">DSM 11254</strain>
    </source>
</reference>
<dbReference type="Gene3D" id="3.10.20.30">
    <property type="match status" value="1"/>
</dbReference>
<dbReference type="RefSeq" id="WP_156271801.1">
    <property type="nucleotide sequence ID" value="NZ_CP046244.1"/>
</dbReference>
<proteinExistence type="predicted"/>
<dbReference type="InterPro" id="IPR003749">
    <property type="entry name" value="ThiS/MoaD-like"/>
</dbReference>
<accession>A0A6I5ZP95</accession>
<dbReference type="Pfam" id="PF02597">
    <property type="entry name" value="ThiS"/>
    <property type="match status" value="1"/>
</dbReference>